<dbReference type="RefSeq" id="WP_006023708.1">
    <property type="nucleotide sequence ID" value="NZ_CCAZ020000003.1"/>
</dbReference>
<sequence>MRAARQLSHYIRCCIKGTSPAFRSSAIFVLAMGIAGMMNTQARAQTVTPDPGTWRPMAYADLQLPSRATATYTDIWKDAIERNNQGYRQRGDHRFAGGNAPVTEAHFVIWSRGRSVVLSILNTAIGCTIKTAVPQARATVKLCPMRIAIYEGIQVRTLEGGRACFLELEPGASPDPTVSAAYASYDVPNRTLKTGMIVNHNAVDGCSLDVPLNRRDAD</sequence>
<keyword evidence="1" id="KW-0472">Membrane</keyword>
<name>A0A090N8U5_AFIFE</name>
<dbReference type="EMBL" id="CCAZ020000003">
    <property type="protein sequence ID" value="CEG10538.1"/>
    <property type="molecule type" value="Genomic_DNA"/>
</dbReference>
<evidence type="ECO:0000313" key="3">
    <source>
        <dbReference type="Proteomes" id="UP000035762"/>
    </source>
</evidence>
<protein>
    <submittedName>
        <fullName evidence="2">Uncharacterized protein</fullName>
    </submittedName>
</protein>
<keyword evidence="3" id="KW-1185">Reference proteome</keyword>
<keyword evidence="1" id="KW-1133">Transmembrane helix</keyword>
<evidence type="ECO:0000313" key="2">
    <source>
        <dbReference type="EMBL" id="CEG10538.1"/>
    </source>
</evidence>
<dbReference type="AlphaFoldDB" id="A0A090N8U5"/>
<comment type="caution">
    <text evidence="2">The sequence shown here is derived from an EMBL/GenBank/DDBJ whole genome shotgun (WGS) entry which is preliminary data.</text>
</comment>
<feature type="transmembrane region" description="Helical" evidence="1">
    <location>
        <begin position="21"/>
        <end position="38"/>
    </location>
</feature>
<reference evidence="2 3" key="1">
    <citation type="journal article" date="2014" name="Genome Announc.">
        <title>Genome Sequence of Afipia felis Strain 76713, Isolated in Hospital Water Using an Amoeba Co-Culture Procedure.</title>
        <authorList>
            <person name="Benamar S."/>
            <person name="La Scola B."/>
            <person name="Croce O."/>
        </authorList>
    </citation>
    <scope>NUCLEOTIDE SEQUENCE [LARGE SCALE GENOMIC DNA]</scope>
    <source>
        <strain evidence="2 3">76713</strain>
    </source>
</reference>
<keyword evidence="1" id="KW-0812">Transmembrane</keyword>
<dbReference type="Proteomes" id="UP000035762">
    <property type="component" value="Unassembled WGS sequence"/>
</dbReference>
<proteinExistence type="predicted"/>
<accession>A0A090N8U5</accession>
<evidence type="ECO:0000256" key="1">
    <source>
        <dbReference type="SAM" id="Phobius"/>
    </source>
</evidence>
<gene>
    <name evidence="2" type="ORF">BN961_03978</name>
</gene>
<organism evidence="2 3">
    <name type="scientific">Afipia felis</name>
    <name type="common">Cat scratch disease bacillus</name>
    <dbReference type="NCBI Taxonomy" id="1035"/>
    <lineage>
        <taxon>Bacteria</taxon>
        <taxon>Pseudomonadati</taxon>
        <taxon>Pseudomonadota</taxon>
        <taxon>Alphaproteobacteria</taxon>
        <taxon>Hyphomicrobiales</taxon>
        <taxon>Nitrobacteraceae</taxon>
        <taxon>Afipia</taxon>
    </lineage>
</organism>
<dbReference type="STRING" id="1035.BN961_03978"/>